<dbReference type="SUPFAM" id="SSF159709">
    <property type="entry name" value="PhnH-like"/>
    <property type="match status" value="1"/>
</dbReference>
<name>A0A840BT77_9HYPH</name>
<dbReference type="GO" id="GO:0019634">
    <property type="term" value="P:organic phosphonate metabolic process"/>
    <property type="evidence" value="ECO:0007669"/>
    <property type="project" value="InterPro"/>
</dbReference>
<evidence type="ECO:0000313" key="1">
    <source>
        <dbReference type="EMBL" id="MBB4016641.1"/>
    </source>
</evidence>
<dbReference type="Proteomes" id="UP000577362">
    <property type="component" value="Unassembled WGS sequence"/>
</dbReference>
<dbReference type="GO" id="GO:0061693">
    <property type="term" value="F:alpha-D-ribose 1-methylphosphonate 5-triphosphate synthase activity"/>
    <property type="evidence" value="ECO:0007669"/>
    <property type="project" value="UniProtKB-EC"/>
</dbReference>
<dbReference type="AlphaFoldDB" id="A0A840BT77"/>
<dbReference type="InterPro" id="IPR038058">
    <property type="entry name" value="PhnH-like_sp"/>
</dbReference>
<organism evidence="1 2">
    <name type="scientific">Chelatococcus caeni</name>
    <dbReference type="NCBI Taxonomy" id="1348468"/>
    <lineage>
        <taxon>Bacteria</taxon>
        <taxon>Pseudomonadati</taxon>
        <taxon>Pseudomonadota</taxon>
        <taxon>Alphaproteobacteria</taxon>
        <taxon>Hyphomicrobiales</taxon>
        <taxon>Chelatococcaceae</taxon>
        <taxon>Chelatococcus</taxon>
    </lineage>
</organism>
<reference evidence="1 2" key="1">
    <citation type="submission" date="2020-08" db="EMBL/GenBank/DDBJ databases">
        <title>Genomic Encyclopedia of Type Strains, Phase IV (KMG-IV): sequencing the most valuable type-strain genomes for metagenomic binning, comparative biology and taxonomic classification.</title>
        <authorList>
            <person name="Goeker M."/>
        </authorList>
    </citation>
    <scope>NUCLEOTIDE SEQUENCE [LARGE SCALE GENOMIC DNA]</scope>
    <source>
        <strain evidence="1 2">DSM 103737</strain>
    </source>
</reference>
<dbReference type="EC" id="2.7.8.37" evidence="1"/>
<proteinExistence type="predicted"/>
<dbReference type="PIRSF" id="PIRSF020680">
    <property type="entry name" value="PhnH"/>
    <property type="match status" value="1"/>
</dbReference>
<accession>A0A840BT77</accession>
<sequence>MSIALAPGFTEPVFDAQRVFRALMDATARPATVQPLATDLVPPAPLTPELAAVALALADHEAPLWLDAALAAVPAVAAYLRFHTGARVVETPDEAAFALVAEPDAMPPLGAFAVGTDEYPDRSTTVVMAVRTLAAGRGLACEGPGILDRADIAIAPLPGDFLAQRAANRALFPRGIDCLFVAPGSVAALPRTTQILPEG</sequence>
<keyword evidence="2" id="KW-1185">Reference proteome</keyword>
<comment type="caution">
    <text evidence="1">The sequence shown here is derived from an EMBL/GenBank/DDBJ whole genome shotgun (WGS) entry which is preliminary data.</text>
</comment>
<dbReference type="EMBL" id="JACIEN010000001">
    <property type="protein sequence ID" value="MBB4016641.1"/>
    <property type="molecule type" value="Genomic_DNA"/>
</dbReference>
<dbReference type="InterPro" id="IPR008772">
    <property type="entry name" value="Phosphonate_metab_PhnH"/>
</dbReference>
<dbReference type="Gene3D" id="3.40.50.11310">
    <property type="entry name" value="Bacterial phosphonate metabolism protein PhnH"/>
    <property type="match status" value="1"/>
</dbReference>
<gene>
    <name evidence="1" type="ORF">GGR16_001647</name>
</gene>
<protein>
    <submittedName>
        <fullName evidence="1">Alpha-D-ribose 1-methylphosphonate 5-triphosphate synthase subunit PhnH</fullName>
        <ecNumber evidence="1">2.7.8.37</ecNumber>
    </submittedName>
</protein>
<dbReference type="Pfam" id="PF05845">
    <property type="entry name" value="PhnH"/>
    <property type="match status" value="1"/>
</dbReference>
<evidence type="ECO:0000313" key="2">
    <source>
        <dbReference type="Proteomes" id="UP000577362"/>
    </source>
</evidence>
<dbReference type="RefSeq" id="WP_183316216.1">
    <property type="nucleotide sequence ID" value="NZ_JACIEN010000001.1"/>
</dbReference>
<dbReference type="NCBIfam" id="TIGR03292">
    <property type="entry name" value="PhnH_redo"/>
    <property type="match status" value="1"/>
</dbReference>
<keyword evidence="1" id="KW-0808">Transferase</keyword>